<keyword evidence="2" id="KW-1003">Cell membrane</keyword>
<gene>
    <name evidence="8" type="ORF">I8J30_22440</name>
</gene>
<evidence type="ECO:0000256" key="1">
    <source>
        <dbReference type="ARBA" id="ARBA00004651"/>
    </source>
</evidence>
<keyword evidence="5 6" id="KW-0472">Membrane</keyword>
<comment type="caution">
    <text evidence="8">The sequence shown here is derived from an EMBL/GenBank/DDBJ whole genome shotgun (WGS) entry which is preliminary data.</text>
</comment>
<evidence type="ECO:0000256" key="2">
    <source>
        <dbReference type="ARBA" id="ARBA00022475"/>
    </source>
</evidence>
<evidence type="ECO:0000259" key="7">
    <source>
        <dbReference type="Pfam" id="PF13396"/>
    </source>
</evidence>
<organism evidence="8 9">
    <name type="scientific">Paenibacillus lignilyticus</name>
    <dbReference type="NCBI Taxonomy" id="1172615"/>
    <lineage>
        <taxon>Bacteria</taxon>
        <taxon>Bacillati</taxon>
        <taxon>Bacillota</taxon>
        <taxon>Bacilli</taxon>
        <taxon>Bacillales</taxon>
        <taxon>Paenibacillaceae</taxon>
        <taxon>Paenibacillus</taxon>
    </lineage>
</organism>
<keyword evidence="3 6" id="KW-0812">Transmembrane</keyword>
<evidence type="ECO:0000256" key="3">
    <source>
        <dbReference type="ARBA" id="ARBA00022692"/>
    </source>
</evidence>
<name>A0ABS5CHZ7_9BACL</name>
<reference evidence="8 9" key="1">
    <citation type="submission" date="2021-04" db="EMBL/GenBank/DDBJ databases">
        <title>Paenibacillus sp. DLE-14 whole genome sequence.</title>
        <authorList>
            <person name="Ham Y.J."/>
        </authorList>
    </citation>
    <scope>NUCLEOTIDE SEQUENCE [LARGE SCALE GENOMIC DNA]</scope>
    <source>
        <strain evidence="8 9">DLE-14</strain>
    </source>
</reference>
<dbReference type="EMBL" id="JAGKSP010000011">
    <property type="protein sequence ID" value="MBP3965476.1"/>
    <property type="molecule type" value="Genomic_DNA"/>
</dbReference>
<feature type="transmembrane region" description="Helical" evidence="6">
    <location>
        <begin position="42"/>
        <end position="62"/>
    </location>
</feature>
<proteinExistence type="predicted"/>
<dbReference type="RefSeq" id="WP_210661942.1">
    <property type="nucleotide sequence ID" value="NZ_JAGKSP010000011.1"/>
</dbReference>
<evidence type="ECO:0000313" key="9">
    <source>
        <dbReference type="Proteomes" id="UP000673394"/>
    </source>
</evidence>
<dbReference type="Pfam" id="PF13396">
    <property type="entry name" value="PLDc_N"/>
    <property type="match status" value="1"/>
</dbReference>
<evidence type="ECO:0000256" key="4">
    <source>
        <dbReference type="ARBA" id="ARBA00022989"/>
    </source>
</evidence>
<accession>A0ABS5CHZ7</accession>
<keyword evidence="4 6" id="KW-1133">Transmembrane helix</keyword>
<dbReference type="Proteomes" id="UP000673394">
    <property type="component" value="Unassembled WGS sequence"/>
</dbReference>
<keyword evidence="9" id="KW-1185">Reference proteome</keyword>
<dbReference type="InterPro" id="IPR027379">
    <property type="entry name" value="CLS_N"/>
</dbReference>
<evidence type="ECO:0000313" key="8">
    <source>
        <dbReference type="EMBL" id="MBP3965476.1"/>
    </source>
</evidence>
<comment type="subcellular location">
    <subcellularLocation>
        <location evidence="1">Cell membrane</location>
        <topology evidence="1">Multi-pass membrane protein</topology>
    </subcellularLocation>
</comment>
<sequence>MDQLSTSQLMAIIVPIALVQLVLMVTALVACARASQTRGPKWMWVLLIIFVNIIGAVLFFLIGRKQS</sequence>
<evidence type="ECO:0000256" key="6">
    <source>
        <dbReference type="SAM" id="Phobius"/>
    </source>
</evidence>
<evidence type="ECO:0000256" key="5">
    <source>
        <dbReference type="ARBA" id="ARBA00023136"/>
    </source>
</evidence>
<protein>
    <submittedName>
        <fullName evidence="8">PLDc_N domain-containing protein</fullName>
    </submittedName>
</protein>
<feature type="transmembrane region" description="Helical" evidence="6">
    <location>
        <begin position="9"/>
        <end position="30"/>
    </location>
</feature>
<feature type="domain" description="Cardiolipin synthase N-terminal" evidence="7">
    <location>
        <begin position="22"/>
        <end position="64"/>
    </location>
</feature>